<evidence type="ECO:0000313" key="3">
    <source>
        <dbReference type="Proteomes" id="UP001334248"/>
    </source>
</evidence>
<dbReference type="GeneID" id="89994199"/>
<dbReference type="RefSeq" id="XP_064734697.1">
    <property type="nucleotide sequence ID" value="XM_064869200.1"/>
</dbReference>
<feature type="region of interest" description="Disordered" evidence="1">
    <location>
        <begin position="398"/>
        <end position="480"/>
    </location>
</feature>
<accession>A0ABR0S158</accession>
<protein>
    <submittedName>
        <fullName evidence="2">Uncharacterized protein</fullName>
    </submittedName>
</protein>
<feature type="compositionally biased region" description="Low complexity" evidence="1">
    <location>
        <begin position="119"/>
        <end position="138"/>
    </location>
</feature>
<dbReference type="Proteomes" id="UP001334248">
    <property type="component" value="Unassembled WGS sequence"/>
</dbReference>
<evidence type="ECO:0000313" key="2">
    <source>
        <dbReference type="EMBL" id="KAK5946607.1"/>
    </source>
</evidence>
<feature type="compositionally biased region" description="Polar residues" evidence="1">
    <location>
        <begin position="37"/>
        <end position="49"/>
    </location>
</feature>
<feature type="compositionally biased region" description="Low complexity" evidence="1">
    <location>
        <begin position="437"/>
        <end position="449"/>
    </location>
</feature>
<name>A0ABR0S158_9EURO</name>
<feature type="compositionally biased region" description="Basic and acidic residues" evidence="1">
    <location>
        <begin position="59"/>
        <end position="79"/>
    </location>
</feature>
<feature type="compositionally biased region" description="Polar residues" evidence="1">
    <location>
        <begin position="151"/>
        <end position="163"/>
    </location>
</feature>
<keyword evidence="3" id="KW-1185">Reference proteome</keyword>
<reference evidence="2 3" key="1">
    <citation type="journal article" date="2023" name="Res Sq">
        <title>Genomic and morphological characterization of Knufia obscura isolated from the Mars 2020 spacecraft assembly facility.</title>
        <authorList>
            <person name="Chander A.M."/>
            <person name="Teixeira M.M."/>
            <person name="Singh N.K."/>
            <person name="Williams M.P."/>
            <person name="Parker C.W."/>
            <person name="Leo P."/>
            <person name="Stajich J.E."/>
            <person name="Torok T."/>
            <person name="Tighe S."/>
            <person name="Mason C.E."/>
            <person name="Venkateswaran K."/>
        </authorList>
    </citation>
    <scope>NUCLEOTIDE SEQUENCE [LARGE SCALE GENOMIC DNA]</scope>
    <source>
        <strain evidence="2 3">CCFEE 5817</strain>
    </source>
</reference>
<gene>
    <name evidence="2" type="ORF">PMZ80_000750</name>
</gene>
<feature type="compositionally biased region" description="Low complexity" evidence="1">
    <location>
        <begin position="405"/>
        <end position="415"/>
    </location>
</feature>
<feature type="compositionally biased region" description="Low complexity" evidence="1">
    <location>
        <begin position="267"/>
        <end position="286"/>
    </location>
</feature>
<sequence>MAATTHRAAPVKPTSTGSAQPPKIKPILSNKKFEIPTTKSKTQKNTANTTRKRGNSHVAFKDEPSIREIPSRSSKDRNNHRSRSRDRSQSPSRGRHEHQSPSRSRSEQRDRSRGRSRGESCSTRASSRATSTTSVDSSHTQGYGRQPAHQAKQTSYTNQTSRTAGAIKANADQDGEAGRGRRATPRQRYYQPGWADQLSKKKASERQRTERFISRASLASLASSYASYDDQGHLQGPSRSSSVASSAPGARKLLDESKGHLAKKRSLSQSSMSSVNSSSSIGSDRSVMSNASQHRYGHTNHKPDPLRFENLLPAEFDRQYFMRDPTQQCKAAPDPEIVRAQWNRGWDAYYMKHLYPHVQDSRNASKLAAEWKARNAAEANALSASRYWIENLPLKKEHRSRGRSHSVSTSGSGYSPARPSSPDSTCSTYEDGRPQTTERASSRASSTRSIVPPLADFDSCGDDTDVGAGPPPPYPRRTFAGRGSLYVPKFEDRPLLDGVPSLRELAKLSFDELYIWYPTTQSTLARLHEKVDIQGNLVVLRILRDIIPPKAAEEAEWLDDGVDELYAANVRVSRGNIQVRRSKTEPWCVVPAFGPRPEYLDLDDDRPPLPPRPVPGRRRKSLISVRSYVEDENGWRTDTYESEFVDDSETEDERYGGLSRAADYIKDIFRSRKDDDWEACEEANARDESSAREESRPLSQLCIDALAQEKPKPLSELRNNALVREEPRTLSELCVDALKR</sequence>
<feature type="compositionally biased region" description="Low complexity" evidence="1">
    <location>
        <begin position="236"/>
        <end position="251"/>
    </location>
</feature>
<feature type="compositionally biased region" description="Basic and acidic residues" evidence="1">
    <location>
        <begin position="97"/>
        <end position="118"/>
    </location>
</feature>
<evidence type="ECO:0000256" key="1">
    <source>
        <dbReference type="SAM" id="MobiDB-lite"/>
    </source>
</evidence>
<dbReference type="EMBL" id="JAVHJV010000001">
    <property type="protein sequence ID" value="KAK5946607.1"/>
    <property type="molecule type" value="Genomic_DNA"/>
</dbReference>
<feature type="compositionally biased region" description="Basic and acidic residues" evidence="1">
    <location>
        <begin position="198"/>
        <end position="209"/>
    </location>
</feature>
<feature type="region of interest" description="Disordered" evidence="1">
    <location>
        <begin position="1"/>
        <end position="209"/>
    </location>
</feature>
<feature type="region of interest" description="Disordered" evidence="1">
    <location>
        <begin position="226"/>
        <end position="307"/>
    </location>
</feature>
<comment type="caution">
    <text evidence="2">The sequence shown here is derived from an EMBL/GenBank/DDBJ whole genome shotgun (WGS) entry which is preliminary data.</text>
</comment>
<proteinExistence type="predicted"/>
<organism evidence="2 3">
    <name type="scientific">Knufia obscura</name>
    <dbReference type="NCBI Taxonomy" id="1635080"/>
    <lineage>
        <taxon>Eukaryota</taxon>
        <taxon>Fungi</taxon>
        <taxon>Dikarya</taxon>
        <taxon>Ascomycota</taxon>
        <taxon>Pezizomycotina</taxon>
        <taxon>Eurotiomycetes</taxon>
        <taxon>Chaetothyriomycetidae</taxon>
        <taxon>Chaetothyriales</taxon>
        <taxon>Trichomeriaceae</taxon>
        <taxon>Knufia</taxon>
    </lineage>
</organism>